<dbReference type="EMBL" id="CP012418">
    <property type="protein sequence ID" value="AOE49486.1"/>
    <property type="molecule type" value="Genomic_DNA"/>
</dbReference>
<name>A0A1B3B9S1_9GAMM</name>
<reference evidence="2" key="1">
    <citation type="submission" date="2015-08" db="EMBL/GenBank/DDBJ databases">
        <authorList>
            <person name="Kim K.M."/>
        </authorList>
    </citation>
    <scope>NUCLEOTIDE SEQUENCE [LARGE SCALE GENOMIC DNA]</scope>
    <source>
        <strain evidence="2">KCTC 23892</strain>
    </source>
</reference>
<dbReference type="AlphaFoldDB" id="A0A1B3B9S1"/>
<proteinExistence type="predicted"/>
<gene>
    <name evidence="1" type="ORF">KS2013_762</name>
</gene>
<dbReference type="Proteomes" id="UP000094147">
    <property type="component" value="Chromosome"/>
</dbReference>
<sequence length="82" mass="9584">MIHYMINAWLDRRQPKLELIEKNSGNIIGRWQGRGLQQLFNSGLISYEELASNDRTDSKQLVKALILELTCEELCGRCLYER</sequence>
<dbReference type="KEGG" id="ksd:KS2013_762"/>
<accession>A0A1B3B9S1</accession>
<protein>
    <submittedName>
        <fullName evidence="1">Uncharacterized protein</fullName>
    </submittedName>
</protein>
<organism evidence="1 2">
    <name type="scientific">Kangiella sediminilitoris</name>
    <dbReference type="NCBI Taxonomy" id="1144748"/>
    <lineage>
        <taxon>Bacteria</taxon>
        <taxon>Pseudomonadati</taxon>
        <taxon>Pseudomonadota</taxon>
        <taxon>Gammaproteobacteria</taxon>
        <taxon>Kangiellales</taxon>
        <taxon>Kangiellaceae</taxon>
        <taxon>Kangiella</taxon>
    </lineage>
</organism>
<keyword evidence="2" id="KW-1185">Reference proteome</keyword>
<evidence type="ECO:0000313" key="2">
    <source>
        <dbReference type="Proteomes" id="UP000094147"/>
    </source>
</evidence>
<dbReference type="RefSeq" id="WP_228703724.1">
    <property type="nucleotide sequence ID" value="NZ_CP012418.1"/>
</dbReference>
<evidence type="ECO:0000313" key="1">
    <source>
        <dbReference type="EMBL" id="AOE49486.1"/>
    </source>
</evidence>
<dbReference type="STRING" id="1144748.KS2013_762"/>